<dbReference type="SUPFAM" id="SSF52743">
    <property type="entry name" value="Subtilisin-like"/>
    <property type="match status" value="1"/>
</dbReference>
<keyword evidence="6 15" id="KW-0645">Protease</keyword>
<feature type="binding site" evidence="15">
    <location>
        <position position="542"/>
    </location>
    <ligand>
        <name>Ca(2+)</name>
        <dbReference type="ChEBI" id="CHEBI:29108"/>
    </ligand>
</feature>
<feature type="chain" id="PRO_5002265229" description="tripeptidyl-peptidase II" evidence="16">
    <location>
        <begin position="18"/>
        <end position="563"/>
    </location>
</feature>
<dbReference type="CDD" id="cd11377">
    <property type="entry name" value="Pro-peptidase_S53"/>
    <property type="match status" value="1"/>
</dbReference>
<proteinExistence type="predicted"/>
<evidence type="ECO:0000259" key="17">
    <source>
        <dbReference type="PROSITE" id="PS51695"/>
    </source>
</evidence>
<dbReference type="PANTHER" id="PTHR14218">
    <property type="entry name" value="PROTEASE S8 TRIPEPTIDYL PEPTIDASE I CLN2"/>
    <property type="match status" value="1"/>
</dbReference>
<dbReference type="InterPro" id="IPR036852">
    <property type="entry name" value="Peptidase_S8/S53_dom_sf"/>
</dbReference>
<accession>A0A0D2N4U6</accession>
<protein>
    <recommendedName>
        <fullName evidence="4">tripeptidyl-peptidase II</fullName>
        <ecNumber evidence="4">3.4.14.10</ecNumber>
    </recommendedName>
</protein>
<evidence type="ECO:0000313" key="19">
    <source>
        <dbReference type="Proteomes" id="UP000054270"/>
    </source>
</evidence>
<evidence type="ECO:0000256" key="15">
    <source>
        <dbReference type="PROSITE-ProRule" id="PRU01032"/>
    </source>
</evidence>
<dbReference type="InterPro" id="IPR015366">
    <property type="entry name" value="S53_propep"/>
</dbReference>
<dbReference type="SUPFAM" id="SSF54897">
    <property type="entry name" value="Protease propeptides/inhibitors"/>
    <property type="match status" value="1"/>
</dbReference>
<evidence type="ECO:0000313" key="18">
    <source>
        <dbReference type="EMBL" id="KJA14169.1"/>
    </source>
</evidence>
<comment type="catalytic activity">
    <reaction evidence="1">
        <text>Release of an N-terminal tripeptide from a polypeptide.</text>
        <dbReference type="EC" id="3.4.14.10"/>
    </reaction>
</comment>
<evidence type="ECO:0000256" key="8">
    <source>
        <dbReference type="ARBA" id="ARBA00022729"/>
    </source>
</evidence>
<dbReference type="STRING" id="945553.A0A0D2N4U6"/>
<dbReference type="GO" id="GO:0005576">
    <property type="term" value="C:extracellular region"/>
    <property type="evidence" value="ECO:0007669"/>
    <property type="project" value="UniProtKB-SubCell"/>
</dbReference>
<comment type="cofactor">
    <cofactor evidence="15">
        <name>Ca(2+)</name>
        <dbReference type="ChEBI" id="CHEBI:29108"/>
    </cofactor>
    <text evidence="15">Binds 1 Ca(2+) ion per subunit.</text>
</comment>
<evidence type="ECO:0000256" key="10">
    <source>
        <dbReference type="ARBA" id="ARBA00022825"/>
    </source>
</evidence>
<evidence type="ECO:0000256" key="11">
    <source>
        <dbReference type="ARBA" id="ARBA00022837"/>
    </source>
</evidence>
<evidence type="ECO:0000256" key="5">
    <source>
        <dbReference type="ARBA" id="ARBA00022525"/>
    </source>
</evidence>
<dbReference type="OMA" id="FANQADM"/>
<keyword evidence="5" id="KW-0964">Secreted</keyword>
<dbReference type="GO" id="GO:0004252">
    <property type="term" value="F:serine-type endopeptidase activity"/>
    <property type="evidence" value="ECO:0007669"/>
    <property type="project" value="UniProtKB-UniRule"/>
</dbReference>
<feature type="active site" description="Charge relay system" evidence="15">
    <location>
        <position position="282"/>
    </location>
</feature>
<dbReference type="EMBL" id="KN817691">
    <property type="protein sequence ID" value="KJA14169.1"/>
    <property type="molecule type" value="Genomic_DNA"/>
</dbReference>
<keyword evidence="8 16" id="KW-0732">Signal</keyword>
<dbReference type="InterPro" id="IPR050819">
    <property type="entry name" value="Tripeptidyl-peptidase_I"/>
</dbReference>
<dbReference type="PROSITE" id="PS51695">
    <property type="entry name" value="SEDOLISIN"/>
    <property type="match status" value="1"/>
</dbReference>
<dbReference type="SMART" id="SM00944">
    <property type="entry name" value="Pro-kuma_activ"/>
    <property type="match status" value="1"/>
</dbReference>
<sequence>MCTGICLLAFLVTAVVGAPSFRSMSILEQRSDIPIGFAKSSPAPPTNVLNLRLALKQSDMPGLEKALYDVSTPGSSLYGQHLTKEEVEVFVAPSPESVSLVQQWLAANDITAKTISPAGDWLQFSIPVSQANTLLQADFTVFNHAETGTQLTRTLAYSIPVELQGHVDLIHPTITLIMRSPTPLDQANPAGTELNAGAAPASCNNLITPSCLQELYNIPTAPATQSTNQLAVSGFISEFANQADMAAFLTEFRPDVSNATTFTLQTLDNGLNPQLPSEAGTEANLDTQYTVGVATGVPVTFISVGNSFDDGSLHGFLDIINFLLSETNPPQVLTTSYGQNENTISSALAIQLCNAYAQLGARGTSILFASGDGGVAGLHTTACSTSFLPTFPSGCPFLTSVGATTGTNETAATFSSGGFSNFFAQPSYQAGAVSKFLNTIGTLNAGKFNVTGRAFPDVSAQGEKVQIVVGGKTGSVAGTSCSSPIFASVVSLLNDRLMAAGKPPLGFLNPLLYSPAALPALNDVTTGNNPGCGTNGFPATVGWDAITGLGTPNFELLLRTVGL</sequence>
<evidence type="ECO:0000256" key="3">
    <source>
        <dbReference type="ARBA" id="ARBA00004239"/>
    </source>
</evidence>
<keyword evidence="12" id="KW-0843">Virulence</keyword>
<dbReference type="InterPro" id="IPR000209">
    <property type="entry name" value="Peptidase_S8/S53_dom"/>
</dbReference>
<evidence type="ECO:0000256" key="13">
    <source>
        <dbReference type="ARBA" id="ARBA00023145"/>
    </source>
</evidence>
<feature type="binding site" evidence="15">
    <location>
        <position position="544"/>
    </location>
    <ligand>
        <name>Ca(2+)</name>
        <dbReference type="ChEBI" id="CHEBI:29108"/>
    </ligand>
</feature>
<keyword evidence="11 15" id="KW-0106">Calcium</keyword>
<evidence type="ECO:0000256" key="7">
    <source>
        <dbReference type="ARBA" id="ARBA00022723"/>
    </source>
</evidence>
<feature type="active site" description="Charge relay system" evidence="15">
    <location>
        <position position="480"/>
    </location>
</feature>
<keyword evidence="19" id="KW-1185">Reference proteome</keyword>
<dbReference type="InterPro" id="IPR030400">
    <property type="entry name" value="Sedolisin_dom"/>
</dbReference>
<comment type="subcellular location">
    <subcellularLocation>
        <location evidence="3">Secreted</location>
        <location evidence="3">Extracellular space</location>
    </subcellularLocation>
</comment>
<dbReference type="Pfam" id="PF00082">
    <property type="entry name" value="Peptidase_S8"/>
    <property type="match status" value="1"/>
</dbReference>
<keyword evidence="10 15" id="KW-0720">Serine protease</keyword>
<name>A0A0D2N4U6_HYPSF</name>
<feature type="binding site" evidence="15">
    <location>
        <position position="523"/>
    </location>
    <ligand>
        <name>Ca(2+)</name>
        <dbReference type="ChEBI" id="CHEBI:29108"/>
    </ligand>
</feature>
<dbReference type="AlphaFoldDB" id="A0A0D2N4U6"/>
<reference evidence="19" key="1">
    <citation type="submission" date="2014-04" db="EMBL/GenBank/DDBJ databases">
        <title>Evolutionary Origins and Diversification of the Mycorrhizal Mutualists.</title>
        <authorList>
            <consortium name="DOE Joint Genome Institute"/>
            <consortium name="Mycorrhizal Genomics Consortium"/>
            <person name="Kohler A."/>
            <person name="Kuo A."/>
            <person name="Nagy L.G."/>
            <person name="Floudas D."/>
            <person name="Copeland A."/>
            <person name="Barry K.W."/>
            <person name="Cichocki N."/>
            <person name="Veneault-Fourrey C."/>
            <person name="LaButti K."/>
            <person name="Lindquist E.A."/>
            <person name="Lipzen A."/>
            <person name="Lundell T."/>
            <person name="Morin E."/>
            <person name="Murat C."/>
            <person name="Riley R."/>
            <person name="Ohm R."/>
            <person name="Sun H."/>
            <person name="Tunlid A."/>
            <person name="Henrissat B."/>
            <person name="Grigoriev I.V."/>
            <person name="Hibbett D.S."/>
            <person name="Martin F."/>
        </authorList>
    </citation>
    <scope>NUCLEOTIDE SEQUENCE [LARGE SCALE GENOMIC DNA]</scope>
    <source>
        <strain evidence="19">FD-334 SS-4</strain>
    </source>
</reference>
<organism evidence="18 19">
    <name type="scientific">Hypholoma sublateritium (strain FD-334 SS-4)</name>
    <dbReference type="NCBI Taxonomy" id="945553"/>
    <lineage>
        <taxon>Eukaryota</taxon>
        <taxon>Fungi</taxon>
        <taxon>Dikarya</taxon>
        <taxon>Basidiomycota</taxon>
        <taxon>Agaricomycotina</taxon>
        <taxon>Agaricomycetes</taxon>
        <taxon>Agaricomycetidae</taxon>
        <taxon>Agaricales</taxon>
        <taxon>Agaricineae</taxon>
        <taxon>Strophariaceae</taxon>
        <taxon>Hypholoma</taxon>
    </lineage>
</organism>
<evidence type="ECO:0000256" key="1">
    <source>
        <dbReference type="ARBA" id="ARBA00001910"/>
    </source>
</evidence>
<evidence type="ECO:0000256" key="6">
    <source>
        <dbReference type="ARBA" id="ARBA00022670"/>
    </source>
</evidence>
<evidence type="ECO:0000256" key="4">
    <source>
        <dbReference type="ARBA" id="ARBA00012462"/>
    </source>
</evidence>
<feature type="domain" description="Peptidase S53" evidence="17">
    <location>
        <begin position="206"/>
        <end position="563"/>
    </location>
</feature>
<dbReference type="CDD" id="cd04056">
    <property type="entry name" value="Peptidases_S53"/>
    <property type="match status" value="1"/>
</dbReference>
<dbReference type="GO" id="GO:0006508">
    <property type="term" value="P:proteolysis"/>
    <property type="evidence" value="ECO:0007669"/>
    <property type="project" value="UniProtKB-KW"/>
</dbReference>
<feature type="signal peptide" evidence="16">
    <location>
        <begin position="1"/>
        <end position="17"/>
    </location>
</feature>
<dbReference type="OrthoDB" id="409122at2759"/>
<dbReference type="GO" id="GO:0046872">
    <property type="term" value="F:metal ion binding"/>
    <property type="evidence" value="ECO:0007669"/>
    <property type="project" value="UniProtKB-UniRule"/>
</dbReference>
<evidence type="ECO:0000256" key="12">
    <source>
        <dbReference type="ARBA" id="ARBA00023026"/>
    </source>
</evidence>
<dbReference type="EC" id="3.4.14.10" evidence="4"/>
<dbReference type="PANTHER" id="PTHR14218:SF10">
    <property type="entry name" value="PEPTIDASE S53 DOMAIN-CONTAINING PROTEIN"/>
    <property type="match status" value="1"/>
</dbReference>
<dbReference type="FunFam" id="3.40.50.200:FF:000015">
    <property type="entry name" value="Tripeptidyl peptidase A"/>
    <property type="match status" value="1"/>
</dbReference>
<feature type="binding site" evidence="15">
    <location>
        <position position="524"/>
    </location>
    <ligand>
        <name>Ca(2+)</name>
        <dbReference type="ChEBI" id="CHEBI:29108"/>
    </ligand>
</feature>
<dbReference type="Gene3D" id="3.40.50.200">
    <property type="entry name" value="Peptidase S8/S53 domain"/>
    <property type="match status" value="1"/>
</dbReference>
<keyword evidence="9 15" id="KW-0378">Hydrolase</keyword>
<keyword evidence="13" id="KW-0865">Zymogen</keyword>
<evidence type="ECO:0000256" key="2">
    <source>
        <dbReference type="ARBA" id="ARBA00002451"/>
    </source>
</evidence>
<evidence type="ECO:0000256" key="16">
    <source>
        <dbReference type="SAM" id="SignalP"/>
    </source>
</evidence>
<dbReference type="Pfam" id="PF09286">
    <property type="entry name" value="Pro-kuma_activ"/>
    <property type="match status" value="1"/>
</dbReference>
<evidence type="ECO:0000256" key="14">
    <source>
        <dbReference type="ARBA" id="ARBA00023180"/>
    </source>
</evidence>
<evidence type="ECO:0000256" key="9">
    <source>
        <dbReference type="ARBA" id="ARBA00022801"/>
    </source>
</evidence>
<gene>
    <name evidence="18" type="ORF">HYPSUDRAFT_150715</name>
</gene>
<feature type="active site" description="Charge relay system" evidence="15">
    <location>
        <position position="286"/>
    </location>
</feature>
<comment type="function">
    <text evidence="2">Secreted tripeptidyl-peptidase which degrades proteins at acidic pHs and is involved in virulence.</text>
</comment>
<keyword evidence="7 15" id="KW-0479">Metal-binding</keyword>
<dbReference type="GO" id="GO:0008240">
    <property type="term" value="F:tripeptidyl-peptidase activity"/>
    <property type="evidence" value="ECO:0007669"/>
    <property type="project" value="UniProtKB-EC"/>
</dbReference>
<keyword evidence="14" id="KW-0325">Glycoprotein</keyword>
<dbReference type="Proteomes" id="UP000054270">
    <property type="component" value="Unassembled WGS sequence"/>
</dbReference>